<dbReference type="Proteomes" id="UP000887116">
    <property type="component" value="Unassembled WGS sequence"/>
</dbReference>
<evidence type="ECO:0000256" key="1">
    <source>
        <dbReference type="SAM" id="MobiDB-lite"/>
    </source>
</evidence>
<feature type="compositionally biased region" description="Basic and acidic residues" evidence="1">
    <location>
        <begin position="302"/>
        <end position="317"/>
    </location>
</feature>
<dbReference type="AlphaFoldDB" id="A0A8X6L8T1"/>
<organism evidence="2 3">
    <name type="scientific">Trichonephila clavata</name>
    <name type="common">Joro spider</name>
    <name type="synonym">Nephila clavata</name>
    <dbReference type="NCBI Taxonomy" id="2740835"/>
    <lineage>
        <taxon>Eukaryota</taxon>
        <taxon>Metazoa</taxon>
        <taxon>Ecdysozoa</taxon>
        <taxon>Arthropoda</taxon>
        <taxon>Chelicerata</taxon>
        <taxon>Arachnida</taxon>
        <taxon>Araneae</taxon>
        <taxon>Araneomorphae</taxon>
        <taxon>Entelegynae</taxon>
        <taxon>Araneoidea</taxon>
        <taxon>Nephilidae</taxon>
        <taxon>Trichonephila</taxon>
    </lineage>
</organism>
<dbReference type="EMBL" id="BMAO01034651">
    <property type="protein sequence ID" value="GFQ98028.1"/>
    <property type="molecule type" value="Genomic_DNA"/>
</dbReference>
<sequence>MGTDRHENHTLSLGFSRAGGGAPDTAAATVLLREQRPYLLVTRFQGHELLRRKVNSSPGPPTASPSSFALPHLGHGCPYLRVRLSLRLAPGGTFAVDPRERSFSEPTDESEGAVCDTSEAKHCACVTRPSDRRGSRRGAGAAMCVRIISDLSVLQFTPNLAAGCVLHRPASRVIHCSELYDATIFIASAARRTLRIEFLRFCFLPRREGAVGRCARGRISSSRARKSEHPSCRKIGREQAPLDCPPFESKNFKKKKIFFSSSAVGSPTPPPSSFLIYICGSPTETLLRLLPPLSGQVRSSSRHVDSTPERSPERWSEDLTPPLNRR</sequence>
<reference evidence="2" key="1">
    <citation type="submission" date="2020-07" db="EMBL/GenBank/DDBJ databases">
        <title>Multicomponent nature underlies the extraordinary mechanical properties of spider dragline silk.</title>
        <authorList>
            <person name="Kono N."/>
            <person name="Nakamura H."/>
            <person name="Mori M."/>
            <person name="Yoshida Y."/>
            <person name="Ohtoshi R."/>
            <person name="Malay A.D."/>
            <person name="Moran D.A.P."/>
            <person name="Tomita M."/>
            <person name="Numata K."/>
            <person name="Arakawa K."/>
        </authorList>
    </citation>
    <scope>NUCLEOTIDE SEQUENCE</scope>
</reference>
<comment type="caution">
    <text evidence="2">The sequence shown here is derived from an EMBL/GenBank/DDBJ whole genome shotgun (WGS) entry which is preliminary data.</text>
</comment>
<dbReference type="OrthoDB" id="6468711at2759"/>
<keyword evidence="3" id="KW-1185">Reference proteome</keyword>
<gene>
    <name evidence="2" type="primary">AVEN_155540_1</name>
    <name evidence="2" type="ORF">TNCT_354271</name>
</gene>
<proteinExistence type="predicted"/>
<accession>A0A8X6L8T1</accession>
<protein>
    <submittedName>
        <fullName evidence="2">Uncharacterized protein</fullName>
    </submittedName>
</protein>
<name>A0A8X6L8T1_TRICU</name>
<feature type="region of interest" description="Disordered" evidence="1">
    <location>
        <begin position="296"/>
        <end position="326"/>
    </location>
</feature>
<evidence type="ECO:0000313" key="2">
    <source>
        <dbReference type="EMBL" id="GFQ98028.1"/>
    </source>
</evidence>
<evidence type="ECO:0000313" key="3">
    <source>
        <dbReference type="Proteomes" id="UP000887116"/>
    </source>
</evidence>